<dbReference type="EMBL" id="CP064760">
    <property type="protein sequence ID" value="QPE04560.1"/>
    <property type="molecule type" value="Genomic_DNA"/>
</dbReference>
<accession>A0A7S8MY87</accession>
<protein>
    <submittedName>
        <fullName evidence="2">Uncharacterized protein</fullName>
    </submittedName>
</protein>
<keyword evidence="3" id="KW-1185">Reference proteome</keyword>
<feature type="signal peptide" evidence="1">
    <location>
        <begin position="1"/>
        <end position="19"/>
    </location>
</feature>
<dbReference type="RefSeq" id="WP_195692612.1">
    <property type="nucleotide sequence ID" value="NZ_CP064760.1"/>
</dbReference>
<gene>
    <name evidence="2" type="ORF">IT882_15805</name>
</gene>
<dbReference type="AlphaFoldDB" id="A0A7S8MY87"/>
<evidence type="ECO:0000256" key="1">
    <source>
        <dbReference type="SAM" id="SignalP"/>
    </source>
</evidence>
<evidence type="ECO:0000313" key="3">
    <source>
        <dbReference type="Proteomes" id="UP000594480"/>
    </source>
</evidence>
<evidence type="ECO:0000313" key="2">
    <source>
        <dbReference type="EMBL" id="QPE04560.1"/>
    </source>
</evidence>
<keyword evidence="1" id="KW-0732">Signal</keyword>
<dbReference type="Proteomes" id="UP000594480">
    <property type="component" value="Chromosome"/>
</dbReference>
<reference evidence="2 3" key="1">
    <citation type="submission" date="2020-11" db="EMBL/GenBank/DDBJ databases">
        <title>Amino acid is mineralized and recycled by bacteria in oceanic microbiome.</title>
        <authorList>
            <person name="Zheng L.Y."/>
        </authorList>
    </citation>
    <scope>NUCLEOTIDE SEQUENCE [LARGE SCALE GENOMIC DNA]</scope>
    <source>
        <strain evidence="2 3">A32-1</strain>
    </source>
</reference>
<name>A0A7S8MY87_9MICO</name>
<proteinExistence type="predicted"/>
<feature type="chain" id="PRO_5032956164" evidence="1">
    <location>
        <begin position="20"/>
        <end position="251"/>
    </location>
</feature>
<sequence length="251" mass="26773">MTAALITVSSLLVATPAQAAGSFSLNNGHFFVAPSVVYPGLIAPVSVGLGNNSNASAATVTITFGILCNSPGRPGAESSAQTIVIPPDPSRPAGGSQLTRVATTVAVPTACTKPTGPIPLSQDGYFWVKMTQTGMPDQLKMVPIWVGKPFTAANFRENLATLTKQNNPDYQAHHQLPQMYRATFEQAGLVIDDPRYGLWWCSKAGVPTNHSSQAANYNAKWEQFFATTASPSQDEILTYMKSLVGLYVYTC</sequence>
<dbReference type="KEGG" id="msf:IT882_15805"/>
<organism evidence="2 3">
    <name type="scientific">Microbacterium schleiferi</name>
    <dbReference type="NCBI Taxonomy" id="69362"/>
    <lineage>
        <taxon>Bacteria</taxon>
        <taxon>Bacillati</taxon>
        <taxon>Actinomycetota</taxon>
        <taxon>Actinomycetes</taxon>
        <taxon>Micrococcales</taxon>
        <taxon>Microbacteriaceae</taxon>
        <taxon>Microbacterium</taxon>
    </lineage>
</organism>